<evidence type="ECO:0000256" key="10">
    <source>
        <dbReference type="SAM" id="SignalP"/>
    </source>
</evidence>
<dbReference type="Pfam" id="PF00593">
    <property type="entry name" value="TonB_dep_Rec_b-barrel"/>
    <property type="match status" value="1"/>
</dbReference>
<keyword evidence="4 8" id="KW-0812">Transmembrane</keyword>
<comment type="similarity">
    <text evidence="8 9">Belongs to the TonB-dependent receptor family.</text>
</comment>
<dbReference type="EMBL" id="JBHUHV010000039">
    <property type="protein sequence ID" value="MFD2067780.1"/>
    <property type="molecule type" value="Genomic_DNA"/>
</dbReference>
<feature type="domain" description="TonB-dependent receptor-like beta-barrel" evidence="11">
    <location>
        <begin position="409"/>
        <end position="974"/>
    </location>
</feature>
<dbReference type="InterPro" id="IPR023996">
    <property type="entry name" value="TonB-dep_OMP_SusC/RagA"/>
</dbReference>
<evidence type="ECO:0000256" key="9">
    <source>
        <dbReference type="RuleBase" id="RU003357"/>
    </source>
</evidence>
<evidence type="ECO:0000256" key="8">
    <source>
        <dbReference type="PROSITE-ProRule" id="PRU01360"/>
    </source>
</evidence>
<dbReference type="Gene3D" id="2.170.130.10">
    <property type="entry name" value="TonB-dependent receptor, plug domain"/>
    <property type="match status" value="1"/>
</dbReference>
<evidence type="ECO:0000313" key="13">
    <source>
        <dbReference type="EMBL" id="MFD2067780.1"/>
    </source>
</evidence>
<evidence type="ECO:0000256" key="1">
    <source>
        <dbReference type="ARBA" id="ARBA00004571"/>
    </source>
</evidence>
<keyword evidence="6 8" id="KW-0472">Membrane</keyword>
<dbReference type="Gene3D" id="2.40.170.20">
    <property type="entry name" value="TonB-dependent receptor, beta-barrel domain"/>
    <property type="match status" value="1"/>
</dbReference>
<evidence type="ECO:0000256" key="4">
    <source>
        <dbReference type="ARBA" id="ARBA00022692"/>
    </source>
</evidence>
<dbReference type="NCBIfam" id="TIGR04057">
    <property type="entry name" value="SusC_RagA_signa"/>
    <property type="match status" value="1"/>
</dbReference>
<evidence type="ECO:0000313" key="14">
    <source>
        <dbReference type="Proteomes" id="UP001597369"/>
    </source>
</evidence>
<dbReference type="InterPro" id="IPR039426">
    <property type="entry name" value="TonB-dep_rcpt-like"/>
</dbReference>
<keyword evidence="7 8" id="KW-0998">Cell outer membrane</keyword>
<evidence type="ECO:0000256" key="3">
    <source>
        <dbReference type="ARBA" id="ARBA00022452"/>
    </source>
</evidence>
<comment type="subcellular location">
    <subcellularLocation>
        <location evidence="1 8">Cell outer membrane</location>
        <topology evidence="1 8">Multi-pass membrane protein</topology>
    </subcellularLocation>
</comment>
<evidence type="ECO:0000256" key="2">
    <source>
        <dbReference type="ARBA" id="ARBA00022448"/>
    </source>
</evidence>
<dbReference type="InterPro" id="IPR000531">
    <property type="entry name" value="Beta-barrel_TonB"/>
</dbReference>
<evidence type="ECO:0000256" key="6">
    <source>
        <dbReference type="ARBA" id="ARBA00023136"/>
    </source>
</evidence>
<dbReference type="InterPro" id="IPR023997">
    <property type="entry name" value="TonB-dep_OMP_SusC/RagA_CS"/>
</dbReference>
<keyword evidence="3 8" id="KW-1134">Transmembrane beta strand</keyword>
<dbReference type="SUPFAM" id="SSF49464">
    <property type="entry name" value="Carboxypeptidase regulatory domain-like"/>
    <property type="match status" value="1"/>
</dbReference>
<dbReference type="SUPFAM" id="SSF56935">
    <property type="entry name" value="Porins"/>
    <property type="match status" value="1"/>
</dbReference>
<dbReference type="InterPro" id="IPR037066">
    <property type="entry name" value="Plug_dom_sf"/>
</dbReference>
<feature type="domain" description="TonB-dependent receptor plug" evidence="12">
    <location>
        <begin position="117"/>
        <end position="237"/>
    </location>
</feature>
<evidence type="ECO:0000256" key="7">
    <source>
        <dbReference type="ARBA" id="ARBA00023237"/>
    </source>
</evidence>
<keyword evidence="5 9" id="KW-0798">TonB box</keyword>
<keyword evidence="10" id="KW-0732">Signal</keyword>
<protein>
    <submittedName>
        <fullName evidence="13">SusC/RagA family TonB-linked outer membrane protein</fullName>
    </submittedName>
</protein>
<proteinExistence type="inferred from homology"/>
<keyword evidence="2 8" id="KW-0813">Transport</keyword>
<comment type="caution">
    <text evidence="13">The sequence shown here is derived from an EMBL/GenBank/DDBJ whole genome shotgun (WGS) entry which is preliminary data.</text>
</comment>
<dbReference type="InterPro" id="IPR036942">
    <property type="entry name" value="Beta-barrel_TonB_sf"/>
</dbReference>
<organism evidence="13 14">
    <name type="scientific">Pontibacter silvestris</name>
    <dbReference type="NCBI Taxonomy" id="2305183"/>
    <lineage>
        <taxon>Bacteria</taxon>
        <taxon>Pseudomonadati</taxon>
        <taxon>Bacteroidota</taxon>
        <taxon>Cytophagia</taxon>
        <taxon>Cytophagales</taxon>
        <taxon>Hymenobacteraceae</taxon>
        <taxon>Pontibacter</taxon>
    </lineage>
</organism>
<evidence type="ECO:0000259" key="11">
    <source>
        <dbReference type="Pfam" id="PF00593"/>
    </source>
</evidence>
<feature type="signal peptide" evidence="10">
    <location>
        <begin position="1"/>
        <end position="21"/>
    </location>
</feature>
<gene>
    <name evidence="13" type="ORF">ACFSKU_12865</name>
</gene>
<reference evidence="14" key="1">
    <citation type="journal article" date="2019" name="Int. J. Syst. Evol. Microbiol.">
        <title>The Global Catalogue of Microorganisms (GCM) 10K type strain sequencing project: providing services to taxonomists for standard genome sequencing and annotation.</title>
        <authorList>
            <consortium name="The Broad Institute Genomics Platform"/>
            <consortium name="The Broad Institute Genome Sequencing Center for Infectious Disease"/>
            <person name="Wu L."/>
            <person name="Ma J."/>
        </authorList>
    </citation>
    <scope>NUCLEOTIDE SEQUENCE [LARGE SCALE GENOMIC DNA]</scope>
    <source>
        <strain evidence="14">JCM 16545</strain>
    </source>
</reference>
<sequence length="1013" mass="110757">MRKLLLLSFTLVLTLMQQAFAQSRTVSGTVTDQSTGQGLPGVSIQVKGTSVGTATNADGAYTINVPTNGTTLVFRFIGYKTVERDISGASNINVSLSLDNAQLSEVVVTGYGERKQESFTGSAVTLGGAKFENKPFATVDQALQGNVPGLQLSSSSGTPGAVQNIRIRGISSITADNEPLYVIDGIPVMNQNVNDEDTGTGSLSPLSSINSNDIENVTVLKDASATALYGARGANGVIVITTKRGKAGKPVVSFSAQTGVVSRAVDGADMLSAAQLDELYYEARVNAGQATSIEDARARYNSGWDGVTDTDWKDVVTNDDAITRTYDLSVRGGNEKSRYYVSAGHFQQDGVTVGSNYKRTTGKINFENELSDKFTLSTSTNGSYVLQNGQLEGAAYYGNPESAYLFTSPFYSPYNADGSLNLDLGGSQYNPLYIAENDINRRKQSRILNSTAVEYRILNNLKFTSSIGLDYIINEELLYDNRHHGDGVNSATDLSQNGNSYVYNNRNFTYDWKNMLDYSWVINNNNKLDFKLVYEAQKNSYYTVATGGYGIAADGLVYPSSVGTVDYGTAAATDWAINSAMALVTYTLRNNIFIDGTYRREGHSRFAPYNKWGTFYSIAGSWLLSDEAFMQGTSEWLSNAKLKASYGKTGNAGIEENLYQSFLSYSGSYNSSPAVSPGQFGNKYLTWENNYSYNVGLDFGLFNRITGSVEYFNRKSTDLLQDVPLSYTTGFSSQYQNVGDMVNKGWEVSANADIIRSTDFKWNLGVNFTSVHNEVTRLAENLDGGEITITENSVRRVAEGQPVFSWYMPTWAGVDVQTGAPLWYVEGTSGETTSTYSKAGYSYHGSAMPTFFGGLNTRFDYKGIYLSASLYYSTGNKVYDSYAHYTLSDGRYNFTTSNGYATLYDRWQQPGDVAENPKNVYGNTSNSAAASTRRLYDAEYLRLRDVTLGYNLPAALISKLGLSNVNLYVKGNNLWTWVKDDKLTFDPEVKPNGLLQINAAPLKTIAVGINASF</sequence>
<dbReference type="InterPro" id="IPR008969">
    <property type="entry name" value="CarboxyPept-like_regulatory"/>
</dbReference>
<dbReference type="RefSeq" id="WP_229958764.1">
    <property type="nucleotide sequence ID" value="NZ_JAJJWI010000003.1"/>
</dbReference>
<accession>A0ABW4X0T5</accession>
<dbReference type="Gene3D" id="2.60.40.1120">
    <property type="entry name" value="Carboxypeptidase-like, regulatory domain"/>
    <property type="match status" value="1"/>
</dbReference>
<keyword evidence="14" id="KW-1185">Reference proteome</keyword>
<feature type="chain" id="PRO_5047109042" evidence="10">
    <location>
        <begin position="22"/>
        <end position="1013"/>
    </location>
</feature>
<evidence type="ECO:0000259" key="12">
    <source>
        <dbReference type="Pfam" id="PF07715"/>
    </source>
</evidence>
<dbReference type="InterPro" id="IPR012910">
    <property type="entry name" value="Plug_dom"/>
</dbReference>
<evidence type="ECO:0000256" key="5">
    <source>
        <dbReference type="ARBA" id="ARBA00023077"/>
    </source>
</evidence>
<dbReference type="NCBIfam" id="TIGR04056">
    <property type="entry name" value="OMP_RagA_SusC"/>
    <property type="match status" value="1"/>
</dbReference>
<dbReference type="Pfam" id="PF07715">
    <property type="entry name" value="Plug"/>
    <property type="match status" value="1"/>
</dbReference>
<dbReference type="Proteomes" id="UP001597369">
    <property type="component" value="Unassembled WGS sequence"/>
</dbReference>
<name>A0ABW4X0T5_9BACT</name>
<dbReference type="Pfam" id="PF13715">
    <property type="entry name" value="CarbopepD_reg_2"/>
    <property type="match status" value="1"/>
</dbReference>
<dbReference type="PROSITE" id="PS52016">
    <property type="entry name" value="TONB_DEPENDENT_REC_3"/>
    <property type="match status" value="1"/>
</dbReference>